<feature type="domain" description="CheR-type methyltransferase" evidence="1">
    <location>
        <begin position="46"/>
        <end position="289"/>
    </location>
</feature>
<dbReference type="PANTHER" id="PTHR24422:SF8">
    <property type="entry name" value="CHEMOTAXIS PROTEIN"/>
    <property type="match status" value="1"/>
</dbReference>
<organism evidence="2 3">
    <name type="scientific">Leptospira santarosai</name>
    <dbReference type="NCBI Taxonomy" id="28183"/>
    <lineage>
        <taxon>Bacteria</taxon>
        <taxon>Pseudomonadati</taxon>
        <taxon>Spirochaetota</taxon>
        <taxon>Spirochaetia</taxon>
        <taxon>Leptospirales</taxon>
        <taxon>Leptospiraceae</taxon>
        <taxon>Leptospira</taxon>
    </lineage>
</organism>
<reference evidence="2 3" key="1">
    <citation type="journal article" date="2015" name="Genome Announc.">
        <title>Draft Genome Sequences of Leptospira santarosai Strains U160, U164, and U233, Isolated from Asymptomatic Cattle.</title>
        <authorList>
            <person name="Kremer F.S."/>
            <person name="Eslabao M.R."/>
            <person name="Provisor M."/>
            <person name="Woloski R.D."/>
            <person name="Ramires O.V."/>
            <person name="Moreno L.Z."/>
            <person name="Moreno A.M."/>
            <person name="Hamond C."/>
            <person name="Lilenbaum W."/>
            <person name="Dellagostin O.A."/>
        </authorList>
    </citation>
    <scope>NUCLEOTIDE SEQUENCE [LARGE SCALE GENOMIC DNA]</scope>
    <source>
        <strain evidence="2 3">U160</strain>
    </source>
</reference>
<dbReference type="Gene3D" id="3.40.50.150">
    <property type="entry name" value="Vaccinia Virus protein VP39"/>
    <property type="match status" value="1"/>
</dbReference>
<protein>
    <submittedName>
        <fullName evidence="2">Protein-glutamate O-methyltransferase CheR</fullName>
    </submittedName>
</protein>
<dbReference type="AlphaFoldDB" id="A0A2P1QUC8"/>
<dbReference type="Pfam" id="PF01739">
    <property type="entry name" value="CheR"/>
    <property type="match status" value="1"/>
</dbReference>
<dbReference type="InterPro" id="IPR029063">
    <property type="entry name" value="SAM-dependent_MTases_sf"/>
</dbReference>
<dbReference type="InterPro" id="IPR050903">
    <property type="entry name" value="Bact_Chemotaxis_MeTrfase"/>
</dbReference>
<evidence type="ECO:0000313" key="3">
    <source>
        <dbReference type="Proteomes" id="UP000033961"/>
    </source>
</evidence>
<dbReference type="InterPro" id="IPR022641">
    <property type="entry name" value="CheR_N"/>
</dbReference>
<keyword evidence="2" id="KW-0808">Transferase</keyword>
<dbReference type="PRINTS" id="PR00996">
    <property type="entry name" value="CHERMTFRASE"/>
</dbReference>
<dbReference type="SUPFAM" id="SSF47757">
    <property type="entry name" value="Chemotaxis receptor methyltransferase CheR, N-terminal domain"/>
    <property type="match status" value="1"/>
</dbReference>
<dbReference type="InterPro" id="IPR000780">
    <property type="entry name" value="CheR_MeTrfase"/>
</dbReference>
<dbReference type="Pfam" id="PF03705">
    <property type="entry name" value="CheR_N"/>
    <property type="match status" value="1"/>
</dbReference>
<dbReference type="SMART" id="SM00138">
    <property type="entry name" value="MeTrc"/>
    <property type="match status" value="1"/>
</dbReference>
<evidence type="ECO:0000313" key="2">
    <source>
        <dbReference type="EMBL" id="AVQ12510.1"/>
    </source>
</evidence>
<gene>
    <name evidence="2" type="ORF">XB16_2184</name>
</gene>
<accession>A0A2P1QUC8</accession>
<sequence length="312" mass="36893">MNGFGRIFYEVAFILEEFSPLKRGDYDSKIMKFSESEELFMTDTRDIEIDLLLEAIFQRYGYDFRQYSEAHIRRRLMSRLALSGFHNISEMRDQLLRDETFAGKLLQDLSITVTEMFRDPDFYACLREKVIPILRTYPFVRIWHAGCSTGEEVYSMAIILKEEGLYERSIIYATDFNERVLNTAREGIFRNEVMKEYTINYQLSGGKGFFSDYYISDQEMVIMDQTLKKNIVWANHNLVTDRVFAEVNLVLCRNVLIYFKRDLQNKVHLLFFESLVNGGFLCLGSKEGISYGNLWEKYDTLDSKQKIYKKKY</sequence>
<dbReference type="GO" id="GO:0032259">
    <property type="term" value="P:methylation"/>
    <property type="evidence" value="ECO:0007669"/>
    <property type="project" value="UniProtKB-KW"/>
</dbReference>
<keyword evidence="2" id="KW-0489">Methyltransferase</keyword>
<dbReference type="PANTHER" id="PTHR24422">
    <property type="entry name" value="CHEMOTAXIS PROTEIN METHYLTRANSFERASE"/>
    <property type="match status" value="1"/>
</dbReference>
<evidence type="ECO:0000259" key="1">
    <source>
        <dbReference type="PROSITE" id="PS50123"/>
    </source>
</evidence>
<dbReference type="EMBL" id="CP027843">
    <property type="protein sequence ID" value="AVQ12510.1"/>
    <property type="molecule type" value="Genomic_DNA"/>
</dbReference>
<name>A0A2P1QUC8_9LEPT</name>
<dbReference type="InterPro" id="IPR022642">
    <property type="entry name" value="CheR_C"/>
</dbReference>
<dbReference type="Proteomes" id="UP000033961">
    <property type="component" value="Chromosome I"/>
</dbReference>
<proteinExistence type="predicted"/>
<dbReference type="GO" id="GO:0008757">
    <property type="term" value="F:S-adenosylmethionine-dependent methyltransferase activity"/>
    <property type="evidence" value="ECO:0007669"/>
    <property type="project" value="InterPro"/>
</dbReference>
<dbReference type="PROSITE" id="PS50123">
    <property type="entry name" value="CHER"/>
    <property type="match status" value="1"/>
</dbReference>
<dbReference type="SUPFAM" id="SSF53335">
    <property type="entry name" value="S-adenosyl-L-methionine-dependent methyltransferases"/>
    <property type="match status" value="1"/>
</dbReference>